<feature type="domain" description="DUF7918" evidence="2">
    <location>
        <begin position="15"/>
        <end position="166"/>
    </location>
</feature>
<dbReference type="Gene3D" id="3.90.1290.10">
    <property type="entry name" value="Plakin repeat"/>
    <property type="match status" value="1"/>
</dbReference>
<evidence type="ECO:0000259" key="2">
    <source>
        <dbReference type="Pfam" id="PF25534"/>
    </source>
</evidence>
<keyword evidence="4" id="KW-1185">Reference proteome</keyword>
<sequence length="1199" mass="129229">MPTLNQIQCSIELGTDNIKLKEYGTKYTDSAVETFVPVPNSKIAFSVHVEQQKYLAPGLAAFVFVDGVYYANRNKMGLKVPGDGVLKSETVAEFRFRQKEEKDHDGQFIGREWHFADLKIAKADKAAHVNAQYYKNVGTIEVVILRASALKDQAPPPKSNVASEPQRKQPTKSVAAVPAQKSAPASAGGSFFGGMAGLFDGAGDERDCLDEPKLLSFYDASADGQSDHPEPQAIYSLDGARDEPPPRSVHSRRTKTQPPPGQIYDPVVGKFISLQEAMKQGDIPHEHQLLRIRLAMEYLNAENAKGNVIPGLQELLTSAQATMPLQATIPKEPVDVWESAEPTAKPPPGYLLDPVSGKYISIPAALRKGVVPLEQEVARSNAVVKHLDELQAAGILIPDDMMPALLAASKSKPSPGGANPAGNGHEGKAAAEDAQIDGADQRPNINNVYTTKSAAAPQANHPSGLPRLHSLPEAFIIEGPDGAPLTMQPYQVLPTLVSTKEHIAELKQRYFDIKDRKILRDLTHVQALAEMQQLYEQAVVARAVFDRVQPIWFQVQEYMAAHGITKLPRPGFRQVGEGVVGGGQGRGPLVRGAVKDYAPQLNAIPEKGHYANQAMPGAWRSPDTPAANGWNKVDGNNVQQAQNGGWADANNSKPASQHSRRATTNAWVNQNSGSNGGNDAASGWGRSDGKKKSQSAGGWDNNGNDRKEKSSIAWGAADDKHHSFKPRKSPKAKGQISQSDGLTASSPPSGQPKPYWMSWQQAPPALDSSSSAAVVKRPTGRSPYQYAEVKMPAVLENKVSKDVKYGVQAGKGVKYSHETARPVYIDTMDSPFAVFSFKYRSIDVLMKLVKDDVAADMKKLRAKFEEADLRSLPRDELIARMMKLKTSGGSKPDNGPARGSSESKAASVRNSEKPLHRSDGWSEASKGRSTRGDGWKEQTSNKSAQDARVNSQRSASNRGGNGGWAQSQQGGKSRAASAQGWNNAPQNNNNNQGGWDATPANVVGWDGHNEQPADAVKPQTNNMQNARDATTPQGSNLVQMPNGAWLTQEQALKHLDEMEEESRMMAAEKRKTTGGSKKEDDRKSVGASLVSHAFKGNEAFVTGDGQVGIAGARSDQNLVKMKLAPTMGSHEATARSLMGQEAYDLVKAQHGRAYAMAQAGKGNGEDLPAAKGPYKFEAESDAMAKYREGGKVPSGPAGW</sequence>
<dbReference type="Pfam" id="PF25534">
    <property type="entry name" value="DUF7918"/>
    <property type="match status" value="1"/>
</dbReference>
<dbReference type="AlphaFoldDB" id="A0AAE1C2K7"/>
<feature type="compositionally biased region" description="Polar residues" evidence="1">
    <location>
        <begin position="735"/>
        <end position="748"/>
    </location>
</feature>
<feature type="compositionally biased region" description="Low complexity" evidence="1">
    <location>
        <begin position="762"/>
        <end position="773"/>
    </location>
</feature>
<dbReference type="Proteomes" id="UP001274830">
    <property type="component" value="Unassembled WGS sequence"/>
</dbReference>
<feature type="compositionally biased region" description="Basic residues" evidence="1">
    <location>
        <begin position="722"/>
        <end position="731"/>
    </location>
</feature>
<dbReference type="InterPro" id="IPR035915">
    <property type="entry name" value="Plakin_repeat_sf"/>
</dbReference>
<comment type="caution">
    <text evidence="3">The sequence shown here is derived from an EMBL/GenBank/DDBJ whole genome shotgun (WGS) entry which is preliminary data.</text>
</comment>
<evidence type="ECO:0000256" key="1">
    <source>
        <dbReference type="SAM" id="MobiDB-lite"/>
    </source>
</evidence>
<protein>
    <recommendedName>
        <fullName evidence="2">DUF7918 domain-containing protein</fullName>
    </recommendedName>
</protein>
<feature type="region of interest" description="Disordered" evidence="1">
    <location>
        <begin position="613"/>
        <end position="776"/>
    </location>
</feature>
<dbReference type="EMBL" id="JAUTXT010000014">
    <property type="protein sequence ID" value="KAK3675625.1"/>
    <property type="molecule type" value="Genomic_DNA"/>
</dbReference>
<name>A0AAE1C2K7_9PEZI</name>
<accession>A0AAE1C2K7</accession>
<feature type="compositionally biased region" description="Low complexity" evidence="1">
    <location>
        <begin position="671"/>
        <end position="685"/>
    </location>
</feature>
<feature type="compositionally biased region" description="Polar residues" evidence="1">
    <location>
        <begin position="634"/>
        <end position="670"/>
    </location>
</feature>
<feature type="region of interest" description="Disordered" evidence="1">
    <location>
        <begin position="885"/>
        <end position="1038"/>
    </location>
</feature>
<feature type="region of interest" description="Disordered" evidence="1">
    <location>
        <begin position="153"/>
        <end position="186"/>
    </location>
</feature>
<dbReference type="InterPro" id="IPR057678">
    <property type="entry name" value="DUF7918"/>
</dbReference>
<feature type="compositionally biased region" description="Polar residues" evidence="1">
    <location>
        <begin position="1018"/>
        <end position="1038"/>
    </location>
</feature>
<organism evidence="3 4">
    <name type="scientific">Recurvomyces mirabilis</name>
    <dbReference type="NCBI Taxonomy" id="574656"/>
    <lineage>
        <taxon>Eukaryota</taxon>
        <taxon>Fungi</taxon>
        <taxon>Dikarya</taxon>
        <taxon>Ascomycota</taxon>
        <taxon>Pezizomycotina</taxon>
        <taxon>Dothideomycetes</taxon>
        <taxon>Dothideomycetidae</taxon>
        <taxon>Mycosphaerellales</taxon>
        <taxon>Teratosphaeriaceae</taxon>
        <taxon>Recurvomyces</taxon>
    </lineage>
</organism>
<evidence type="ECO:0000313" key="3">
    <source>
        <dbReference type="EMBL" id="KAK3675625.1"/>
    </source>
</evidence>
<proteinExistence type="predicted"/>
<feature type="region of interest" description="Disordered" evidence="1">
    <location>
        <begin position="219"/>
        <end position="265"/>
    </location>
</feature>
<dbReference type="SUPFAM" id="SSF75399">
    <property type="entry name" value="Plakin repeat"/>
    <property type="match status" value="1"/>
</dbReference>
<feature type="compositionally biased region" description="Basic and acidic residues" evidence="1">
    <location>
        <begin position="910"/>
        <end position="920"/>
    </location>
</feature>
<feature type="region of interest" description="Disordered" evidence="1">
    <location>
        <begin position="407"/>
        <end position="431"/>
    </location>
</feature>
<evidence type="ECO:0000313" key="4">
    <source>
        <dbReference type="Proteomes" id="UP001274830"/>
    </source>
</evidence>
<reference evidence="3" key="1">
    <citation type="submission" date="2023-07" db="EMBL/GenBank/DDBJ databases">
        <title>Black Yeasts Isolated from many extreme environments.</title>
        <authorList>
            <person name="Coleine C."/>
            <person name="Stajich J.E."/>
            <person name="Selbmann L."/>
        </authorList>
    </citation>
    <scope>NUCLEOTIDE SEQUENCE</scope>
    <source>
        <strain evidence="3">CCFEE 5485</strain>
    </source>
</reference>
<gene>
    <name evidence="3" type="ORF">LTR78_004709</name>
</gene>
<feature type="compositionally biased region" description="Polar residues" evidence="1">
    <location>
        <begin position="937"/>
        <end position="971"/>
    </location>
</feature>
<feature type="compositionally biased region" description="Low complexity" evidence="1">
    <location>
        <begin position="978"/>
        <end position="995"/>
    </location>
</feature>